<evidence type="ECO:0000313" key="3">
    <source>
        <dbReference type="Proteomes" id="UP000054538"/>
    </source>
</evidence>
<protein>
    <submittedName>
        <fullName evidence="2">Uncharacterized protein</fullName>
    </submittedName>
</protein>
<gene>
    <name evidence="2" type="ORF">PAXRUDRAFT_137987</name>
</gene>
<dbReference type="EMBL" id="KN824975">
    <property type="protein sequence ID" value="KIK96651.1"/>
    <property type="molecule type" value="Genomic_DNA"/>
</dbReference>
<dbReference type="HOGENOM" id="CLU_003703_1_1_1"/>
<dbReference type="OrthoDB" id="3004525at2759"/>
<feature type="non-terminal residue" evidence="2">
    <location>
        <position position="1"/>
    </location>
</feature>
<feature type="chain" id="PRO_5002209338" evidence="1">
    <location>
        <begin position="27"/>
        <end position="89"/>
    </location>
</feature>
<feature type="signal peptide" evidence="1">
    <location>
        <begin position="1"/>
        <end position="26"/>
    </location>
</feature>
<reference evidence="2 3" key="1">
    <citation type="submission" date="2014-04" db="EMBL/GenBank/DDBJ databases">
        <authorList>
            <consortium name="DOE Joint Genome Institute"/>
            <person name="Kuo A."/>
            <person name="Kohler A."/>
            <person name="Jargeat P."/>
            <person name="Nagy L.G."/>
            <person name="Floudas D."/>
            <person name="Copeland A."/>
            <person name="Barry K.W."/>
            <person name="Cichocki N."/>
            <person name="Veneault-Fourrey C."/>
            <person name="LaButti K."/>
            <person name="Lindquist E.A."/>
            <person name="Lipzen A."/>
            <person name="Lundell T."/>
            <person name="Morin E."/>
            <person name="Murat C."/>
            <person name="Sun H."/>
            <person name="Tunlid A."/>
            <person name="Henrissat B."/>
            <person name="Grigoriev I.V."/>
            <person name="Hibbett D.S."/>
            <person name="Martin F."/>
            <person name="Nordberg H.P."/>
            <person name="Cantor M.N."/>
            <person name="Hua S.X."/>
        </authorList>
    </citation>
    <scope>NUCLEOTIDE SEQUENCE [LARGE SCALE GENOMIC DNA]</scope>
    <source>
        <strain evidence="2 3">Ve08.2h10</strain>
    </source>
</reference>
<dbReference type="AlphaFoldDB" id="A0A0D0E094"/>
<sequence>IKQWTGTFFEDLSLSLASMVLHLGHCRQPCPAAVPQCVDPQVNGVPCPVDKMECTTEEPDDVPPFLQVSQGGNYLTLVNMTSMHFLWVR</sequence>
<name>A0A0D0E094_9AGAM</name>
<evidence type="ECO:0000313" key="2">
    <source>
        <dbReference type="EMBL" id="KIK96651.1"/>
    </source>
</evidence>
<keyword evidence="3" id="KW-1185">Reference proteome</keyword>
<accession>A0A0D0E094</accession>
<evidence type="ECO:0000256" key="1">
    <source>
        <dbReference type="SAM" id="SignalP"/>
    </source>
</evidence>
<reference evidence="3" key="2">
    <citation type="submission" date="2015-01" db="EMBL/GenBank/DDBJ databases">
        <title>Evolutionary Origins and Diversification of the Mycorrhizal Mutualists.</title>
        <authorList>
            <consortium name="DOE Joint Genome Institute"/>
            <consortium name="Mycorrhizal Genomics Consortium"/>
            <person name="Kohler A."/>
            <person name="Kuo A."/>
            <person name="Nagy L.G."/>
            <person name="Floudas D."/>
            <person name="Copeland A."/>
            <person name="Barry K.W."/>
            <person name="Cichocki N."/>
            <person name="Veneault-Fourrey C."/>
            <person name="LaButti K."/>
            <person name="Lindquist E.A."/>
            <person name="Lipzen A."/>
            <person name="Lundell T."/>
            <person name="Morin E."/>
            <person name="Murat C."/>
            <person name="Riley R."/>
            <person name="Ohm R."/>
            <person name="Sun H."/>
            <person name="Tunlid A."/>
            <person name="Henrissat B."/>
            <person name="Grigoriev I.V."/>
            <person name="Hibbett D.S."/>
            <person name="Martin F."/>
        </authorList>
    </citation>
    <scope>NUCLEOTIDE SEQUENCE [LARGE SCALE GENOMIC DNA]</scope>
    <source>
        <strain evidence="3">Ve08.2h10</strain>
    </source>
</reference>
<dbReference type="InParanoid" id="A0A0D0E094"/>
<keyword evidence="1" id="KW-0732">Signal</keyword>
<organism evidence="2 3">
    <name type="scientific">Paxillus rubicundulus Ve08.2h10</name>
    <dbReference type="NCBI Taxonomy" id="930991"/>
    <lineage>
        <taxon>Eukaryota</taxon>
        <taxon>Fungi</taxon>
        <taxon>Dikarya</taxon>
        <taxon>Basidiomycota</taxon>
        <taxon>Agaricomycotina</taxon>
        <taxon>Agaricomycetes</taxon>
        <taxon>Agaricomycetidae</taxon>
        <taxon>Boletales</taxon>
        <taxon>Paxilineae</taxon>
        <taxon>Paxillaceae</taxon>
        <taxon>Paxillus</taxon>
    </lineage>
</organism>
<dbReference type="Proteomes" id="UP000054538">
    <property type="component" value="Unassembled WGS sequence"/>
</dbReference>
<proteinExistence type="predicted"/>